<keyword evidence="1" id="KW-0489">Methyltransferase</keyword>
<dbReference type="KEGG" id="fai:FAD_1325"/>
<evidence type="ECO:0000313" key="4">
    <source>
        <dbReference type="EMBL" id="ARD85189.1"/>
    </source>
</evidence>
<dbReference type="STRING" id="74969.FAD_1325"/>
<dbReference type="GeneID" id="31676817"/>
<evidence type="ECO:0000259" key="3">
    <source>
        <dbReference type="Pfam" id="PF01555"/>
    </source>
</evidence>
<proteinExistence type="predicted"/>
<dbReference type="Pfam" id="PF01555">
    <property type="entry name" value="N6_N4_Mtase"/>
    <property type="match status" value="1"/>
</dbReference>
<dbReference type="GO" id="GO:0032259">
    <property type="term" value="P:methylation"/>
    <property type="evidence" value="ECO:0007669"/>
    <property type="project" value="UniProtKB-KW"/>
</dbReference>
<evidence type="ECO:0000256" key="1">
    <source>
        <dbReference type="ARBA" id="ARBA00022603"/>
    </source>
</evidence>
<dbReference type="Proteomes" id="UP000192050">
    <property type="component" value="Chromosome"/>
</dbReference>
<dbReference type="RefSeq" id="WP_081142802.1">
    <property type="nucleotide sequence ID" value="NZ_CP015363.1"/>
</dbReference>
<keyword evidence="2" id="KW-0808">Transferase</keyword>
<dbReference type="PRINTS" id="PR00508">
    <property type="entry name" value="S21N4MTFRASE"/>
</dbReference>
<organism evidence="4 5">
    <name type="scientific">Ferroplasma acidiphilum</name>
    <dbReference type="NCBI Taxonomy" id="74969"/>
    <lineage>
        <taxon>Archaea</taxon>
        <taxon>Methanobacteriati</taxon>
        <taxon>Thermoplasmatota</taxon>
        <taxon>Thermoplasmata</taxon>
        <taxon>Thermoplasmatales</taxon>
        <taxon>Ferroplasmaceae</taxon>
        <taxon>Ferroplasma</taxon>
    </lineage>
</organism>
<accession>A0A1V0N523</accession>
<evidence type="ECO:0000256" key="2">
    <source>
        <dbReference type="ARBA" id="ARBA00022679"/>
    </source>
</evidence>
<dbReference type="InterPro" id="IPR001091">
    <property type="entry name" value="RM_Methyltransferase"/>
</dbReference>
<dbReference type="InterPro" id="IPR002941">
    <property type="entry name" value="DNA_methylase_N4/N6"/>
</dbReference>
<keyword evidence="5" id="KW-1185">Reference proteome</keyword>
<dbReference type="Gene3D" id="3.40.50.150">
    <property type="entry name" value="Vaccinia Virus protein VP39"/>
    <property type="match status" value="1"/>
</dbReference>
<reference evidence="4 5" key="1">
    <citation type="submission" date="2011-10" db="EMBL/GenBank/DDBJ databases">
        <title>Metabolic and evolutionary patterns in the extreme acidophile Ferroplasma acidiphilum.</title>
        <authorList>
            <person name="Golyshina O.V."/>
            <person name="Kozyavkin S.A."/>
            <person name="Tatusov R.L."/>
            <person name="Slesarev A.I."/>
            <person name="Golyshin P.N."/>
        </authorList>
    </citation>
    <scope>NUCLEOTIDE SEQUENCE [LARGE SCALE GENOMIC DNA]</scope>
    <source>
        <strain evidence="5">Y</strain>
    </source>
</reference>
<feature type="domain" description="DNA methylase N-4/N-6" evidence="3">
    <location>
        <begin position="402"/>
        <end position="664"/>
    </location>
</feature>
<gene>
    <name evidence="4" type="ORF">FAD_1325</name>
</gene>
<dbReference type="OrthoDB" id="57527at2157"/>
<sequence>MVKNEVEFYQDLKNIFIGAKVEGNSGFVNLMRIKSAYFDKIFKLIQSDIDAKISEFPEFKEELFTRLHTFFKTYFSESGSIYFSYTPLKSKVYEKIYTNIQDVVLFWKTNMLYYVKTDNLWKSLSINYKIDNLEYKVVFDASQIEGKRANEKGEVVFELDKPDKIEDKVINFKSSYLVGGKKTKVSEILKGLNKTGIHITEEQLEELFHTFKKQTEVDYFINKDAKTFLREQFDLWLKNYIFDDDSVYSETRIKQLKILKNIAYNVIDFVSQFEDELVKTWNKPKFVLNSNYVITLDRIAEKDIEIINKILNNNGIDDQISEWKDLHLVDDNFNKNNIINMLDKSLNPDYKFLPVDTKYFKDIEFNIIKLFDDLDNELDGRLIHSENYQALNTILPKFKDKIQTIYIDPPFNKDKNADYLYNVKYKDATWITLLENRIRLAKDYLNEEGSIFVRCDYNGNMYVRLLMNDIFGGENFRNEMVVNRTQEFFKFSHGLNKFMVDTDTLFFYGKAGKSIFNEIKIKREIEKWWEPFLPGNPKDKDDCYRIVFKQKFPAPKGRKWGFSQDQIEELEQEDRIKIENGKIKYAPLGTTLKNNWTDIPGYSRHFDFPTENSEILLKRVIESTSNESDLVMDFFLGSGTTAAVAHKLKRKWIGIEMGEHFYDVVLPRMKKVLAYDKSGISKENDVKEKYNEKNAGGFFKYFNLEQYEQTLKNSVYLPSEPLYNLNDTSIYNQYVFFKDLKFLDKMEIDNKNNKIKFNFNGLYDNIDIAETLSLVKGKFIKSISKDEVVFNDAKIVFSDVDFTALKPLIWW</sequence>
<protein>
    <recommendedName>
        <fullName evidence="3">DNA methylase N-4/N-6 domain-containing protein</fullName>
    </recommendedName>
</protein>
<dbReference type="EMBL" id="CP015363">
    <property type="protein sequence ID" value="ARD85189.1"/>
    <property type="molecule type" value="Genomic_DNA"/>
</dbReference>
<name>A0A1V0N523_9ARCH</name>
<dbReference type="InterPro" id="IPR029063">
    <property type="entry name" value="SAM-dependent_MTases_sf"/>
</dbReference>
<evidence type="ECO:0000313" key="5">
    <source>
        <dbReference type="Proteomes" id="UP000192050"/>
    </source>
</evidence>
<dbReference type="GO" id="GO:0008170">
    <property type="term" value="F:N-methyltransferase activity"/>
    <property type="evidence" value="ECO:0007669"/>
    <property type="project" value="InterPro"/>
</dbReference>
<dbReference type="AlphaFoldDB" id="A0A1V0N523"/>
<dbReference type="GO" id="GO:0003677">
    <property type="term" value="F:DNA binding"/>
    <property type="evidence" value="ECO:0007669"/>
    <property type="project" value="InterPro"/>
</dbReference>
<dbReference type="SUPFAM" id="SSF53335">
    <property type="entry name" value="S-adenosyl-L-methionine-dependent methyltransferases"/>
    <property type="match status" value="1"/>
</dbReference>
<dbReference type="REBASE" id="195972">
    <property type="entry name" value="M.FacYORF1325P"/>
</dbReference>